<dbReference type="AlphaFoldDB" id="A0A225X4E2"/>
<dbReference type="InterPro" id="IPR043502">
    <property type="entry name" value="DNA/RNA_pol_sf"/>
</dbReference>
<protein>
    <recommendedName>
        <fullName evidence="3">Reverse transcriptase</fullName>
    </recommendedName>
</protein>
<dbReference type="EMBL" id="NBNE01000026">
    <property type="protein sequence ID" value="OWZ24138.1"/>
    <property type="molecule type" value="Genomic_DNA"/>
</dbReference>
<gene>
    <name evidence="1" type="ORF">PHMEG_000842</name>
</gene>
<name>A0A225X4E2_9STRA</name>
<dbReference type="SUPFAM" id="SSF56672">
    <property type="entry name" value="DNA/RNA polymerases"/>
    <property type="match status" value="1"/>
</dbReference>
<evidence type="ECO:0000313" key="1">
    <source>
        <dbReference type="EMBL" id="OWZ24138.1"/>
    </source>
</evidence>
<organism evidence="1 2">
    <name type="scientific">Phytophthora megakarya</name>
    <dbReference type="NCBI Taxonomy" id="4795"/>
    <lineage>
        <taxon>Eukaryota</taxon>
        <taxon>Sar</taxon>
        <taxon>Stramenopiles</taxon>
        <taxon>Oomycota</taxon>
        <taxon>Peronosporomycetes</taxon>
        <taxon>Peronosporales</taxon>
        <taxon>Peronosporaceae</taxon>
        <taxon>Phytophthora</taxon>
    </lineage>
</organism>
<dbReference type="Proteomes" id="UP000198211">
    <property type="component" value="Unassembled WGS sequence"/>
</dbReference>
<evidence type="ECO:0000313" key="2">
    <source>
        <dbReference type="Proteomes" id="UP000198211"/>
    </source>
</evidence>
<sequence>MSKSTIYSALDLTDGFDHILVCESEVPLTALLRRRVLHNRDVNEKTDIEMHKDHLREPFAHERKHKLCANLKKCIFGASEYPS</sequence>
<reference evidence="2" key="1">
    <citation type="submission" date="2017-03" db="EMBL/GenBank/DDBJ databases">
        <title>Phytopthora megakarya and P. palmivora, two closely related causual agents of cacao black pod achieved similar genome size and gene model numbers by different mechanisms.</title>
        <authorList>
            <person name="Ali S."/>
            <person name="Shao J."/>
            <person name="Larry D.J."/>
            <person name="Kronmiller B."/>
            <person name="Shen D."/>
            <person name="Strem M.D."/>
            <person name="Melnick R.L."/>
            <person name="Guiltinan M.J."/>
            <person name="Tyler B.M."/>
            <person name="Meinhardt L.W."/>
            <person name="Bailey B.A."/>
        </authorList>
    </citation>
    <scope>NUCLEOTIDE SEQUENCE [LARGE SCALE GENOMIC DNA]</scope>
    <source>
        <strain evidence="2">zdho120</strain>
    </source>
</reference>
<evidence type="ECO:0008006" key="3">
    <source>
        <dbReference type="Google" id="ProtNLM"/>
    </source>
</evidence>
<accession>A0A225X4E2</accession>
<comment type="caution">
    <text evidence="1">The sequence shown here is derived from an EMBL/GenBank/DDBJ whole genome shotgun (WGS) entry which is preliminary data.</text>
</comment>
<proteinExistence type="predicted"/>
<dbReference type="Gene3D" id="3.30.70.270">
    <property type="match status" value="1"/>
</dbReference>
<keyword evidence="2" id="KW-1185">Reference proteome</keyword>
<dbReference type="InterPro" id="IPR043128">
    <property type="entry name" value="Rev_trsase/Diguanyl_cyclase"/>
</dbReference>